<dbReference type="PROSITE" id="PS50198">
    <property type="entry name" value="PPIC_PPIASE_2"/>
    <property type="match status" value="1"/>
</dbReference>
<accession>A0A1J5RRA6</accession>
<evidence type="ECO:0000313" key="2">
    <source>
        <dbReference type="EMBL" id="OIQ94620.1"/>
    </source>
</evidence>
<dbReference type="InterPro" id="IPR050245">
    <property type="entry name" value="PrsA_foldase"/>
</dbReference>
<comment type="caution">
    <text evidence="2">The sequence shown here is derived from an EMBL/GenBank/DDBJ whole genome shotgun (WGS) entry which is preliminary data.</text>
</comment>
<keyword evidence="2" id="KW-0413">Isomerase</keyword>
<dbReference type="Gene3D" id="3.10.50.40">
    <property type="match status" value="1"/>
</dbReference>
<dbReference type="EC" id="5.2.1.8" evidence="2"/>
<protein>
    <submittedName>
        <fullName evidence="2">Chaperone SurA</fullName>
        <ecNumber evidence="2">5.2.1.8</ecNumber>
    </submittedName>
</protein>
<dbReference type="PANTHER" id="PTHR47245:SF2">
    <property type="entry name" value="PEPTIDYL-PROLYL CIS-TRANS ISOMERASE HP_0175-RELATED"/>
    <property type="match status" value="1"/>
</dbReference>
<dbReference type="Pfam" id="PF00639">
    <property type="entry name" value="Rotamase"/>
    <property type="match status" value="1"/>
</dbReference>
<evidence type="ECO:0000259" key="1">
    <source>
        <dbReference type="PROSITE" id="PS50198"/>
    </source>
</evidence>
<dbReference type="AlphaFoldDB" id="A0A1J5RRA6"/>
<dbReference type="GO" id="GO:0003755">
    <property type="term" value="F:peptidyl-prolyl cis-trans isomerase activity"/>
    <property type="evidence" value="ECO:0007669"/>
    <property type="project" value="UniProtKB-EC"/>
</dbReference>
<proteinExistence type="predicted"/>
<organism evidence="2">
    <name type="scientific">mine drainage metagenome</name>
    <dbReference type="NCBI Taxonomy" id="410659"/>
    <lineage>
        <taxon>unclassified sequences</taxon>
        <taxon>metagenomes</taxon>
        <taxon>ecological metagenomes</taxon>
    </lineage>
</organism>
<dbReference type="InterPro" id="IPR000297">
    <property type="entry name" value="PPIase_PpiC"/>
</dbReference>
<dbReference type="PANTHER" id="PTHR47245">
    <property type="entry name" value="PEPTIDYLPROLYL ISOMERASE"/>
    <property type="match status" value="1"/>
</dbReference>
<dbReference type="SUPFAM" id="SSF54534">
    <property type="entry name" value="FKBP-like"/>
    <property type="match status" value="1"/>
</dbReference>
<dbReference type="InterPro" id="IPR046357">
    <property type="entry name" value="PPIase_dom_sf"/>
</dbReference>
<sequence>MTIDTLAAPARINGVILSAPEEDLSAEELRQRACTELLRQAAQRAGLLSTNDPASADGVISEAAAIAIEALLEQKLCLPEPAEEACRRHYTAHQNSYSTGERVSVRHILFAVTPGVDVAALRQRAEATLLDVRCHDGDAGDAFAAAAREFSNCPSGAQGGDLDWLAATDCAPEFARELFGQAEVGVLPRLVHSRFGLHVVEVLAREPGVLQPFEAVSGAVAMALRQQAHVTALRQYLRLLAGEAAVEGVELDAAESPLLQ</sequence>
<reference evidence="2" key="1">
    <citation type="submission" date="2016-10" db="EMBL/GenBank/DDBJ databases">
        <title>Sequence of Gallionella enrichment culture.</title>
        <authorList>
            <person name="Poehlein A."/>
            <person name="Muehling M."/>
            <person name="Daniel R."/>
        </authorList>
    </citation>
    <scope>NUCLEOTIDE SEQUENCE</scope>
</reference>
<name>A0A1J5RRA6_9ZZZZ</name>
<dbReference type="EMBL" id="MLJW01000182">
    <property type="protein sequence ID" value="OIQ94620.1"/>
    <property type="molecule type" value="Genomic_DNA"/>
</dbReference>
<feature type="domain" description="PpiC" evidence="1">
    <location>
        <begin position="100"/>
        <end position="204"/>
    </location>
</feature>
<gene>
    <name evidence="2" type="primary">surA_8</name>
    <name evidence="2" type="ORF">GALL_233760</name>
</gene>